<accession>A0A348HBN0</accession>
<evidence type="ECO:0000313" key="2">
    <source>
        <dbReference type="Proteomes" id="UP000267342"/>
    </source>
</evidence>
<organism evidence="1 2">
    <name type="scientific">Zymobacter palmae</name>
    <dbReference type="NCBI Taxonomy" id="33074"/>
    <lineage>
        <taxon>Bacteria</taxon>
        <taxon>Pseudomonadati</taxon>
        <taxon>Pseudomonadota</taxon>
        <taxon>Gammaproteobacteria</taxon>
        <taxon>Oceanospirillales</taxon>
        <taxon>Halomonadaceae</taxon>
        <taxon>Zymobacter group</taxon>
        <taxon>Zymobacter</taxon>
    </lineage>
</organism>
<dbReference type="EMBL" id="AP018933">
    <property type="protein sequence ID" value="BBG29032.1"/>
    <property type="molecule type" value="Genomic_DNA"/>
</dbReference>
<dbReference type="KEGG" id="zpl:ZBT109_0234"/>
<gene>
    <name evidence="1" type="ORF">ZBT109_0234</name>
</gene>
<protein>
    <submittedName>
        <fullName evidence="1">Uncharacterized protein</fullName>
    </submittedName>
</protein>
<dbReference type="AlphaFoldDB" id="A0A348HBN0"/>
<keyword evidence="2" id="KW-1185">Reference proteome</keyword>
<sequence length="39" mass="4603">MIAKGCLYGHIRQTAFILPASRHDYLIHRCLTVMIWLFL</sequence>
<reference evidence="1 2" key="1">
    <citation type="submission" date="2018-09" db="EMBL/GenBank/DDBJ databases">
        <title>Zymobacter palmae IAM14233 (=T109) whole genome analysis.</title>
        <authorList>
            <person name="Yanase H."/>
        </authorList>
    </citation>
    <scope>NUCLEOTIDE SEQUENCE [LARGE SCALE GENOMIC DNA]</scope>
    <source>
        <strain evidence="1 2">IAM14233</strain>
    </source>
</reference>
<evidence type="ECO:0000313" key="1">
    <source>
        <dbReference type="EMBL" id="BBG29032.1"/>
    </source>
</evidence>
<name>A0A348HBN0_9GAMM</name>
<proteinExistence type="predicted"/>
<dbReference type="Proteomes" id="UP000267342">
    <property type="component" value="Chromosome"/>
</dbReference>